<dbReference type="EMBL" id="WOWK01000037">
    <property type="protein sequence ID" value="KAF0325386.1"/>
    <property type="molecule type" value="Genomic_DNA"/>
</dbReference>
<dbReference type="AlphaFoldDB" id="A0A8H3WGM6"/>
<name>A0A8H3WGM6_9PEZI</name>
<comment type="caution">
    <text evidence="1">The sequence shown here is derived from an EMBL/GenBank/DDBJ whole genome shotgun (WGS) entry which is preliminary data.</text>
</comment>
<accession>A0A8H3WGM6</accession>
<proteinExistence type="predicted"/>
<reference evidence="1 2" key="1">
    <citation type="submission" date="2019-12" db="EMBL/GenBank/DDBJ databases">
        <title>A genome sequence resource for the geographically widespread anthracnose pathogen Colletotrichum asianum.</title>
        <authorList>
            <person name="Meng Y."/>
        </authorList>
    </citation>
    <scope>NUCLEOTIDE SEQUENCE [LARGE SCALE GENOMIC DNA]</scope>
    <source>
        <strain evidence="1 2">ICMP 18580</strain>
    </source>
</reference>
<evidence type="ECO:0000313" key="2">
    <source>
        <dbReference type="Proteomes" id="UP000434172"/>
    </source>
</evidence>
<protein>
    <submittedName>
        <fullName evidence="1">Uncharacterized protein</fullName>
    </submittedName>
</protein>
<evidence type="ECO:0000313" key="1">
    <source>
        <dbReference type="EMBL" id="KAF0325386.1"/>
    </source>
</evidence>
<gene>
    <name evidence="1" type="ORF">GQ607_007420</name>
</gene>
<dbReference type="OrthoDB" id="4814586at2759"/>
<dbReference type="Proteomes" id="UP000434172">
    <property type="component" value="Unassembled WGS sequence"/>
</dbReference>
<sequence>MASYAALGLDYDPKVAHGIHKLWTSLELAHNDPAASYLIVLKDVVSSDAQKIRTLVKLAKALNTDIAKEVRVVAELARDMHNTDADEIKEYHHLLHPLGTKDLEDSRALRPLCEEVKTIDATELRKLREE</sequence>
<keyword evidence="2" id="KW-1185">Reference proteome</keyword>
<organism evidence="1 2">
    <name type="scientific">Colletotrichum asianum</name>
    <dbReference type="NCBI Taxonomy" id="702518"/>
    <lineage>
        <taxon>Eukaryota</taxon>
        <taxon>Fungi</taxon>
        <taxon>Dikarya</taxon>
        <taxon>Ascomycota</taxon>
        <taxon>Pezizomycotina</taxon>
        <taxon>Sordariomycetes</taxon>
        <taxon>Hypocreomycetidae</taxon>
        <taxon>Glomerellales</taxon>
        <taxon>Glomerellaceae</taxon>
        <taxon>Colletotrichum</taxon>
        <taxon>Colletotrichum gloeosporioides species complex</taxon>
    </lineage>
</organism>